<evidence type="ECO:0000313" key="1">
    <source>
        <dbReference type="EMBL" id="MUL28670.1"/>
    </source>
</evidence>
<sequence>MRYISSVIWIFFLLQTTILTAQINIQTIHVENGIIKGYYELDSNGLCYVRKGHTITIKGKTYPFYMRVEDNYTIRKWVNPLDTLSRKEFINMDFALDAEKGNYKKDLFLSPFEYGYDRTIVNSAGALYYPSNRTRSIIACYYFSGDVFLYKLPHSIVNNKSSNMSFVLKKMIEEKEFVILKEADTLKHLSKRDITKMNLQPTGIYSFFYCLDE</sequence>
<dbReference type="Proteomes" id="UP000482295">
    <property type="component" value="Unassembled WGS sequence"/>
</dbReference>
<comment type="caution">
    <text evidence="1">The sequence shown here is derived from an EMBL/GenBank/DDBJ whole genome shotgun (WGS) entry which is preliminary data.</text>
</comment>
<gene>
    <name evidence="1" type="ORF">F0475_10250</name>
</gene>
<protein>
    <submittedName>
        <fullName evidence="1">Uncharacterized protein</fullName>
    </submittedName>
</protein>
<reference evidence="1 2" key="1">
    <citation type="submission" date="2019-09" db="EMBL/GenBank/DDBJ databases">
        <title>Prevotella A2879 sp. nov., isolated from an abscess of a patient.</title>
        <authorList>
            <person name="Buhl M."/>
            <person name="Oberhettinger P."/>
        </authorList>
    </citation>
    <scope>NUCLEOTIDE SEQUENCE [LARGE SCALE GENOMIC DNA]</scope>
    <source>
        <strain evidence="1 2">A2879</strain>
    </source>
</reference>
<proteinExistence type="predicted"/>
<keyword evidence="2" id="KW-1185">Reference proteome</keyword>
<evidence type="ECO:0000313" key="2">
    <source>
        <dbReference type="Proteomes" id="UP000482295"/>
    </source>
</evidence>
<name>A0A7C9HEZ0_9BACT</name>
<organism evidence="1 2">
    <name type="scientific">Prevotella vespertina</name>
    <dbReference type="NCBI Taxonomy" id="2608404"/>
    <lineage>
        <taxon>Bacteria</taxon>
        <taxon>Pseudomonadati</taxon>
        <taxon>Bacteroidota</taxon>
        <taxon>Bacteroidia</taxon>
        <taxon>Bacteroidales</taxon>
        <taxon>Prevotellaceae</taxon>
        <taxon>Prevotella</taxon>
    </lineage>
</organism>
<accession>A0A7C9HEZ0</accession>
<dbReference type="EMBL" id="VVIQ01000012">
    <property type="protein sequence ID" value="MUL28670.1"/>
    <property type="molecule type" value="Genomic_DNA"/>
</dbReference>
<dbReference type="AlphaFoldDB" id="A0A7C9HEZ0"/>
<dbReference type="RefSeq" id="WP_155716527.1">
    <property type="nucleotide sequence ID" value="NZ_VVIQ01000012.1"/>
</dbReference>